<evidence type="ECO:0000313" key="1">
    <source>
        <dbReference type="EMBL" id="KAA0050075.1"/>
    </source>
</evidence>
<name>A0A5A7U8Z5_CUCMM</name>
<accession>A0A5A7U8Z5</accession>
<reference evidence="1 2" key="1">
    <citation type="submission" date="2019-08" db="EMBL/GenBank/DDBJ databases">
        <title>Draft genome sequences of two oriental melons (Cucumis melo L. var makuwa).</title>
        <authorList>
            <person name="Kwon S.-Y."/>
        </authorList>
    </citation>
    <scope>NUCLEOTIDE SEQUENCE [LARGE SCALE GENOMIC DNA]</scope>
    <source>
        <strain evidence="2">cv. SW 3</strain>
        <tissue evidence="1">Leaf</tissue>
    </source>
</reference>
<organism evidence="1 2">
    <name type="scientific">Cucumis melo var. makuwa</name>
    <name type="common">Oriental melon</name>
    <dbReference type="NCBI Taxonomy" id="1194695"/>
    <lineage>
        <taxon>Eukaryota</taxon>
        <taxon>Viridiplantae</taxon>
        <taxon>Streptophyta</taxon>
        <taxon>Embryophyta</taxon>
        <taxon>Tracheophyta</taxon>
        <taxon>Spermatophyta</taxon>
        <taxon>Magnoliopsida</taxon>
        <taxon>eudicotyledons</taxon>
        <taxon>Gunneridae</taxon>
        <taxon>Pentapetalae</taxon>
        <taxon>rosids</taxon>
        <taxon>fabids</taxon>
        <taxon>Cucurbitales</taxon>
        <taxon>Cucurbitaceae</taxon>
        <taxon>Benincaseae</taxon>
        <taxon>Cucumis</taxon>
    </lineage>
</organism>
<comment type="caution">
    <text evidence="1">The sequence shown here is derived from an EMBL/GenBank/DDBJ whole genome shotgun (WGS) entry which is preliminary data.</text>
</comment>
<evidence type="ECO:0000313" key="2">
    <source>
        <dbReference type="Proteomes" id="UP000321393"/>
    </source>
</evidence>
<sequence length="274" mass="31319">MYFLPTPSWCVGKNGFPDAAPDALFTASGKTPFPDVFLPTPPWCVGKDGFPDASPDALLRASGKPLFPTCFMPTCFSASGMLHFLVVFQEKRYVDFCLWVQKTYNRKGYIAKIYKVDDKGRRCCIFVPEDNPNATKCVQQIKNTSIEKNADKKEVFDWSKIGEARGGFIEATREAVDKMELIKALINVQDNYTGFISANIRIFDEEECEYIVHTVINTEGKWLRERNPRIHGSFTRKAAENFDEFNLQAEQFTFKGNIAVVDEKHRWKPPRTEK</sequence>
<dbReference type="EMBL" id="SSTE01011930">
    <property type="protein sequence ID" value="KAA0050075.1"/>
    <property type="molecule type" value="Genomic_DNA"/>
</dbReference>
<gene>
    <name evidence="1" type="ORF">E6C27_scaffold675G00580</name>
</gene>
<dbReference type="AlphaFoldDB" id="A0A5A7U8Z5"/>
<dbReference type="OrthoDB" id="999103at2759"/>
<protein>
    <submittedName>
        <fullName evidence="1">Uncharacterized protein</fullName>
    </submittedName>
</protein>
<proteinExistence type="predicted"/>
<dbReference type="Proteomes" id="UP000321393">
    <property type="component" value="Unassembled WGS sequence"/>
</dbReference>